<accession>A0ABX8B0U6</accession>
<protein>
    <submittedName>
        <fullName evidence="2">FHA domain-containing protein</fullName>
    </submittedName>
</protein>
<evidence type="ECO:0000313" key="2">
    <source>
        <dbReference type="EMBL" id="QUV93089.1"/>
    </source>
</evidence>
<dbReference type="PROSITE" id="PS50006">
    <property type="entry name" value="FHA_DOMAIN"/>
    <property type="match status" value="1"/>
</dbReference>
<organism evidence="2 3">
    <name type="scientific">Chloracidobacterium sp. N</name>
    <dbReference type="NCBI Taxonomy" id="2821540"/>
    <lineage>
        <taxon>Bacteria</taxon>
        <taxon>Pseudomonadati</taxon>
        <taxon>Acidobacteriota</taxon>
        <taxon>Terriglobia</taxon>
        <taxon>Terriglobales</taxon>
        <taxon>Acidobacteriaceae</taxon>
        <taxon>Chloracidobacterium</taxon>
        <taxon>Chloracidobacterium aggregatum</taxon>
    </lineage>
</organism>
<name>A0ABX8B0U6_9BACT</name>
<dbReference type="EMBL" id="CP072642">
    <property type="protein sequence ID" value="QUV93089.1"/>
    <property type="molecule type" value="Genomic_DNA"/>
</dbReference>
<sequence>MNSDTRRSLLELERFLTEAIRVNPVLTPEDVKPHLLVRQILDELSLKRFIWVGNQTFVPNRMVFTVPNLRPAKLEELEVLFNSIVFTKMVYDYITGSGFRLLEPLVVEIRPLVAAAGAPPHCSVSFEWSSPAEPAEGLAVTVDEQAGRIVEVKGVKPQIPRLARLTALNGEVYRSPFIITKRTTFLGRLRTVLDLKSGEVLRRNDFVYARHDQSGSPNKSVSRQHASIVFDNGDFYLFDTGSANGTAVERAGQSIETPPGDATGIRLENDDILRLGTALVRFELDPPVTELSDLAAEVETVPDEANPTSGNATVRVMRSEIIFETSKVLDSE</sequence>
<dbReference type="InterPro" id="IPR000253">
    <property type="entry name" value="FHA_dom"/>
</dbReference>
<dbReference type="InterPro" id="IPR008984">
    <property type="entry name" value="SMAD_FHA_dom_sf"/>
</dbReference>
<reference evidence="2 3" key="1">
    <citation type="submission" date="2021-03" db="EMBL/GenBank/DDBJ databases">
        <title>Genomic and phenotypic characterization of Chloracidobacterium isolates provides evidence for multiple species.</title>
        <authorList>
            <person name="Saini M.K."/>
            <person name="Costas A.M.G."/>
            <person name="Tank M."/>
            <person name="Bryant D.A."/>
        </authorList>
    </citation>
    <scope>NUCLEOTIDE SEQUENCE [LARGE SCALE GENOMIC DNA]</scope>
    <source>
        <strain evidence="2 3">N</strain>
    </source>
</reference>
<keyword evidence="3" id="KW-1185">Reference proteome</keyword>
<proteinExistence type="predicted"/>
<dbReference type="Pfam" id="PF00498">
    <property type="entry name" value="FHA"/>
    <property type="match status" value="1"/>
</dbReference>
<evidence type="ECO:0000259" key="1">
    <source>
        <dbReference type="PROSITE" id="PS50006"/>
    </source>
</evidence>
<dbReference type="SMART" id="SM00240">
    <property type="entry name" value="FHA"/>
    <property type="match status" value="1"/>
</dbReference>
<dbReference type="Proteomes" id="UP000677668">
    <property type="component" value="Chromosome 1"/>
</dbReference>
<feature type="domain" description="FHA" evidence="1">
    <location>
        <begin position="184"/>
        <end position="253"/>
    </location>
</feature>
<dbReference type="SUPFAM" id="SSF49879">
    <property type="entry name" value="SMAD/FHA domain"/>
    <property type="match status" value="1"/>
</dbReference>
<dbReference type="RefSeq" id="WP_211421501.1">
    <property type="nucleotide sequence ID" value="NZ_CP072642.1"/>
</dbReference>
<dbReference type="Gene3D" id="2.60.200.20">
    <property type="match status" value="1"/>
</dbReference>
<gene>
    <name evidence="2" type="ORF">J8C05_06790</name>
</gene>
<dbReference type="CDD" id="cd00060">
    <property type="entry name" value="FHA"/>
    <property type="match status" value="1"/>
</dbReference>
<evidence type="ECO:0000313" key="3">
    <source>
        <dbReference type="Proteomes" id="UP000677668"/>
    </source>
</evidence>